<sequence length="128" mass="14242">MPAEILSKPGKLTDIEFALIKTHANTGYNIIADIEFPWPIARMILEHHEKMNGTGYPRGLSGDEILPESRILCVADVVEAMSSHRPYRPALGLEIALEEISRNQGVLYDTAAVDTCLALFNNGKFRFD</sequence>
<accession>S0G4Q8</accession>
<dbReference type="SUPFAM" id="SSF109604">
    <property type="entry name" value="HD-domain/PDEase-like"/>
    <property type="match status" value="1"/>
</dbReference>
<dbReference type="AlphaFoldDB" id="S0G4Q8"/>
<evidence type="ECO:0000313" key="3">
    <source>
        <dbReference type="Proteomes" id="UP000014216"/>
    </source>
</evidence>
<name>S0G4Q8_9BACT</name>
<dbReference type="PATRIC" id="fig|1286635.3.peg.3044"/>
<feature type="domain" description="HD-GYP" evidence="1">
    <location>
        <begin position="1"/>
        <end position="128"/>
    </location>
</feature>
<dbReference type="CDD" id="cd00077">
    <property type="entry name" value="HDc"/>
    <property type="match status" value="1"/>
</dbReference>
<dbReference type="PROSITE" id="PS51832">
    <property type="entry name" value="HD_GYP"/>
    <property type="match status" value="1"/>
</dbReference>
<dbReference type="Pfam" id="PF13487">
    <property type="entry name" value="HD_5"/>
    <property type="match status" value="1"/>
</dbReference>
<keyword evidence="3" id="KW-1185">Reference proteome</keyword>
<dbReference type="EMBL" id="APJX01000006">
    <property type="protein sequence ID" value="EMS78971.1"/>
    <property type="molecule type" value="Genomic_DNA"/>
</dbReference>
<dbReference type="Gene3D" id="1.10.3210.10">
    <property type="entry name" value="Hypothetical protein af1432"/>
    <property type="match status" value="1"/>
</dbReference>
<dbReference type="PANTHER" id="PTHR43155">
    <property type="entry name" value="CYCLIC DI-GMP PHOSPHODIESTERASE PA4108-RELATED"/>
    <property type="match status" value="1"/>
</dbReference>
<protein>
    <recommendedName>
        <fullName evidence="1">HD-GYP domain-containing protein</fullName>
    </recommendedName>
</protein>
<reference evidence="2 3" key="1">
    <citation type="journal article" date="2013" name="Genome Announc.">
        <title>Draft Genome Sequence of Desulfotignum phosphitoxidans DSM 13687 Strain FiPS-3.</title>
        <authorList>
            <person name="Poehlein A."/>
            <person name="Daniel R."/>
            <person name="Simeonova D.D."/>
        </authorList>
    </citation>
    <scope>NUCLEOTIDE SEQUENCE [LARGE SCALE GENOMIC DNA]</scope>
    <source>
        <strain evidence="2 3">DSM 13687</strain>
    </source>
</reference>
<dbReference type="InterPro" id="IPR037522">
    <property type="entry name" value="HD_GYP_dom"/>
</dbReference>
<dbReference type="RefSeq" id="WP_006966811.1">
    <property type="nucleotide sequence ID" value="NZ_APJX01000006.1"/>
</dbReference>
<evidence type="ECO:0000313" key="2">
    <source>
        <dbReference type="EMBL" id="EMS78971.1"/>
    </source>
</evidence>
<gene>
    <name evidence="2" type="ORF">Dpo_6c01700</name>
</gene>
<evidence type="ECO:0000259" key="1">
    <source>
        <dbReference type="PROSITE" id="PS51832"/>
    </source>
</evidence>
<dbReference type="InterPro" id="IPR003607">
    <property type="entry name" value="HD/PDEase_dom"/>
</dbReference>
<dbReference type="PANTHER" id="PTHR43155:SF2">
    <property type="entry name" value="CYCLIC DI-GMP PHOSPHODIESTERASE PA4108"/>
    <property type="match status" value="1"/>
</dbReference>
<organism evidence="2 3">
    <name type="scientific">Desulfotignum phosphitoxidans DSM 13687</name>
    <dbReference type="NCBI Taxonomy" id="1286635"/>
    <lineage>
        <taxon>Bacteria</taxon>
        <taxon>Pseudomonadati</taxon>
        <taxon>Thermodesulfobacteriota</taxon>
        <taxon>Desulfobacteria</taxon>
        <taxon>Desulfobacterales</taxon>
        <taxon>Desulfobacteraceae</taxon>
        <taxon>Desulfotignum</taxon>
    </lineage>
</organism>
<comment type="caution">
    <text evidence="2">The sequence shown here is derived from an EMBL/GenBank/DDBJ whole genome shotgun (WGS) entry which is preliminary data.</text>
</comment>
<proteinExistence type="predicted"/>
<dbReference type="Proteomes" id="UP000014216">
    <property type="component" value="Unassembled WGS sequence"/>
</dbReference>